<dbReference type="PRINTS" id="PR01217">
    <property type="entry name" value="PRICHEXTENSN"/>
</dbReference>
<dbReference type="RefSeq" id="XP_066709189.1">
    <property type="nucleotide sequence ID" value="XM_066864228.1"/>
</dbReference>
<name>A0ABR1T8I9_9PEZI</name>
<keyword evidence="4" id="KW-1185">Reference proteome</keyword>
<dbReference type="InterPro" id="IPR011058">
    <property type="entry name" value="Cyanovirin-N"/>
</dbReference>
<feature type="domain" description="Cyanovirin-N" evidence="2">
    <location>
        <begin position="234"/>
        <end position="335"/>
    </location>
</feature>
<feature type="compositionally biased region" description="Low complexity" evidence="1">
    <location>
        <begin position="98"/>
        <end position="117"/>
    </location>
</feature>
<dbReference type="EMBL" id="JAQQWL010000013">
    <property type="protein sequence ID" value="KAK8042336.1"/>
    <property type="molecule type" value="Genomic_DNA"/>
</dbReference>
<dbReference type="InterPro" id="IPR036673">
    <property type="entry name" value="Cyanovirin-N_sf"/>
</dbReference>
<evidence type="ECO:0000313" key="4">
    <source>
        <dbReference type="Proteomes" id="UP001480595"/>
    </source>
</evidence>
<accession>A0ABR1T8I9</accession>
<feature type="compositionally biased region" description="Low complexity" evidence="1">
    <location>
        <begin position="225"/>
        <end position="241"/>
    </location>
</feature>
<proteinExistence type="predicted"/>
<feature type="compositionally biased region" description="Polar residues" evidence="1">
    <location>
        <begin position="17"/>
        <end position="35"/>
    </location>
</feature>
<feature type="compositionally biased region" description="Pro residues" evidence="1">
    <location>
        <begin position="150"/>
        <end position="167"/>
    </location>
</feature>
<protein>
    <recommendedName>
        <fullName evidence="2">Cyanovirin-N domain-containing protein</fullName>
    </recommendedName>
</protein>
<comment type="caution">
    <text evidence="3">The sequence shown here is derived from an EMBL/GenBank/DDBJ whole genome shotgun (WGS) entry which is preliminary data.</text>
</comment>
<feature type="compositionally biased region" description="Low complexity" evidence="1">
    <location>
        <begin position="40"/>
        <end position="50"/>
    </location>
</feature>
<sequence length="336" mass="36947">MVLRPLYEPDMAPPYPSDSTSQRGGQSSENYNSPLPQLPANPNASPRARPTSLDSPSEGRAAGYPYSPDQLSYPSYVRGHSYQQPAPAPVPSPYLYTGQYSPGYGAQQYPQQYPQQPTYAESPKPPTQPPYSPQPPHSPQPQYPSSQPAFFPPAQPQYATPPAPPPYSSSSIYGDAPGDVKHEYPGPPCHRPLMTSAAVRPAPLPGTSTRRYPNLLHPPLHPRQSPNHPSSATSPHSSSRISLDRDYDLIAECRTIGGHQKLASISLNHCLSNMDGHFRWAGAEPGNFAASARNVRLADDGRFLEAELRAMDGNWRWDRIHLDERIMNIDGDLQLN</sequence>
<evidence type="ECO:0000256" key="1">
    <source>
        <dbReference type="SAM" id="MobiDB-lite"/>
    </source>
</evidence>
<gene>
    <name evidence="3" type="ORF">PG994_012819</name>
</gene>
<organism evidence="3 4">
    <name type="scientific">Apiospora phragmitis</name>
    <dbReference type="NCBI Taxonomy" id="2905665"/>
    <lineage>
        <taxon>Eukaryota</taxon>
        <taxon>Fungi</taxon>
        <taxon>Dikarya</taxon>
        <taxon>Ascomycota</taxon>
        <taxon>Pezizomycotina</taxon>
        <taxon>Sordariomycetes</taxon>
        <taxon>Xylariomycetidae</taxon>
        <taxon>Amphisphaeriales</taxon>
        <taxon>Apiosporaceae</taxon>
        <taxon>Apiospora</taxon>
    </lineage>
</organism>
<evidence type="ECO:0000313" key="3">
    <source>
        <dbReference type="EMBL" id="KAK8042336.1"/>
    </source>
</evidence>
<feature type="region of interest" description="Disordered" evidence="1">
    <location>
        <begin position="1"/>
        <end position="241"/>
    </location>
</feature>
<evidence type="ECO:0000259" key="2">
    <source>
        <dbReference type="SMART" id="SM01111"/>
    </source>
</evidence>
<dbReference type="SMART" id="SM01111">
    <property type="entry name" value="CVNH"/>
    <property type="match status" value="1"/>
</dbReference>
<feature type="compositionally biased region" description="Pro residues" evidence="1">
    <location>
        <begin position="123"/>
        <end position="142"/>
    </location>
</feature>
<dbReference type="Pfam" id="PF08881">
    <property type="entry name" value="CVNH"/>
    <property type="match status" value="1"/>
</dbReference>
<dbReference type="SUPFAM" id="SSF51322">
    <property type="entry name" value="Cyanovirin-N"/>
    <property type="match status" value="1"/>
</dbReference>
<reference evidence="3 4" key="1">
    <citation type="submission" date="2023-01" db="EMBL/GenBank/DDBJ databases">
        <title>Analysis of 21 Apiospora genomes using comparative genomics revels a genus with tremendous synthesis potential of carbohydrate active enzymes and secondary metabolites.</title>
        <authorList>
            <person name="Sorensen T."/>
        </authorList>
    </citation>
    <scope>NUCLEOTIDE SEQUENCE [LARGE SCALE GENOMIC DNA]</scope>
    <source>
        <strain evidence="3 4">CBS 135458</strain>
    </source>
</reference>
<dbReference type="Gene3D" id="2.30.60.10">
    <property type="entry name" value="Cyanovirin-N"/>
    <property type="match status" value="1"/>
</dbReference>
<dbReference type="Proteomes" id="UP001480595">
    <property type="component" value="Unassembled WGS sequence"/>
</dbReference>
<dbReference type="GeneID" id="92097291"/>